<dbReference type="CDD" id="cd09872">
    <property type="entry name" value="PIN_Sll0205-like"/>
    <property type="match status" value="1"/>
</dbReference>
<organism evidence="6 7">
    <name type="scientific">Actinomyces bovis</name>
    <dbReference type="NCBI Taxonomy" id="1658"/>
    <lineage>
        <taxon>Bacteria</taxon>
        <taxon>Bacillati</taxon>
        <taxon>Actinomycetota</taxon>
        <taxon>Actinomycetes</taxon>
        <taxon>Actinomycetales</taxon>
        <taxon>Actinomycetaceae</taxon>
        <taxon>Actinomyces</taxon>
    </lineage>
</organism>
<dbReference type="Pfam" id="PF01850">
    <property type="entry name" value="PIN"/>
    <property type="match status" value="1"/>
</dbReference>
<evidence type="ECO:0000256" key="3">
    <source>
        <dbReference type="ARBA" id="ARBA00022801"/>
    </source>
</evidence>
<keyword evidence="4" id="KW-0460">Magnesium</keyword>
<keyword evidence="3" id="KW-0378">Hydrolase</keyword>
<evidence type="ECO:0000259" key="5">
    <source>
        <dbReference type="Pfam" id="PF01850"/>
    </source>
</evidence>
<dbReference type="InterPro" id="IPR052919">
    <property type="entry name" value="TA_system_RNase"/>
</dbReference>
<protein>
    <submittedName>
        <fullName evidence="6">PIN domain</fullName>
    </submittedName>
</protein>
<evidence type="ECO:0000256" key="4">
    <source>
        <dbReference type="ARBA" id="ARBA00022842"/>
    </source>
</evidence>
<dbReference type="Gene3D" id="3.40.50.1010">
    <property type="entry name" value="5'-nuclease"/>
    <property type="match status" value="1"/>
</dbReference>
<keyword evidence="2" id="KW-0479">Metal-binding</keyword>
<dbReference type="Proteomes" id="UP000250006">
    <property type="component" value="Unassembled WGS sequence"/>
</dbReference>
<dbReference type="PANTHER" id="PTHR36173">
    <property type="entry name" value="RIBONUCLEASE VAPC16-RELATED"/>
    <property type="match status" value="1"/>
</dbReference>
<evidence type="ECO:0000313" key="6">
    <source>
        <dbReference type="EMBL" id="SPT53068.1"/>
    </source>
</evidence>
<sequence length="130" mass="14723">MGRYLLDTHTLIWAINDPDRLGEQALPVLRNRTNQILVSAASAWEMHTKARLGKLPGAEAWLSTLEHQIARLEASILPISWPHSRLAGSMDWEHRDPFDRMLAAQAMLESLTLITTDRAFSTLPGLRTLW</sequence>
<feature type="domain" description="PIN" evidence="5">
    <location>
        <begin position="4"/>
        <end position="124"/>
    </location>
</feature>
<dbReference type="RefSeq" id="WP_111836053.1">
    <property type="nucleotide sequence ID" value="NZ_UAPQ01000003.1"/>
</dbReference>
<keyword evidence="1" id="KW-0540">Nuclease</keyword>
<dbReference type="PANTHER" id="PTHR36173:SF2">
    <property type="entry name" value="RIBONUCLEASE VAPC16"/>
    <property type="match status" value="1"/>
</dbReference>
<evidence type="ECO:0000256" key="1">
    <source>
        <dbReference type="ARBA" id="ARBA00022722"/>
    </source>
</evidence>
<accession>A0ABY1VPT6</accession>
<dbReference type="InterPro" id="IPR002716">
    <property type="entry name" value="PIN_dom"/>
</dbReference>
<evidence type="ECO:0000256" key="2">
    <source>
        <dbReference type="ARBA" id="ARBA00022723"/>
    </source>
</evidence>
<name>A0ABY1VPT6_9ACTO</name>
<comment type="caution">
    <text evidence="6">The sequence shown here is derived from an EMBL/GenBank/DDBJ whole genome shotgun (WGS) entry which is preliminary data.</text>
</comment>
<dbReference type="InterPro" id="IPR041705">
    <property type="entry name" value="PIN_Sll0205"/>
</dbReference>
<dbReference type="SUPFAM" id="SSF88723">
    <property type="entry name" value="PIN domain-like"/>
    <property type="match status" value="1"/>
</dbReference>
<evidence type="ECO:0000313" key="7">
    <source>
        <dbReference type="Proteomes" id="UP000250006"/>
    </source>
</evidence>
<reference evidence="6 7" key="1">
    <citation type="submission" date="2018-06" db="EMBL/GenBank/DDBJ databases">
        <authorList>
            <consortium name="Pathogen Informatics"/>
            <person name="Doyle S."/>
        </authorList>
    </citation>
    <scope>NUCLEOTIDE SEQUENCE [LARGE SCALE GENOMIC DNA]</scope>
    <source>
        <strain evidence="6 7">NCTC11535</strain>
    </source>
</reference>
<dbReference type="EMBL" id="UAPQ01000003">
    <property type="protein sequence ID" value="SPT53068.1"/>
    <property type="molecule type" value="Genomic_DNA"/>
</dbReference>
<proteinExistence type="predicted"/>
<gene>
    <name evidence="6" type="ORF">NCTC11535_00726</name>
</gene>
<dbReference type="InterPro" id="IPR029060">
    <property type="entry name" value="PIN-like_dom_sf"/>
</dbReference>
<keyword evidence="7" id="KW-1185">Reference proteome</keyword>